<evidence type="ECO:0000313" key="3">
    <source>
        <dbReference type="Proteomes" id="UP001519363"/>
    </source>
</evidence>
<dbReference type="InterPro" id="IPR036291">
    <property type="entry name" value="NAD(P)-bd_dom_sf"/>
</dbReference>
<dbReference type="EMBL" id="JAGIOO010000001">
    <property type="protein sequence ID" value="MBP2478186.1"/>
    <property type="molecule type" value="Genomic_DNA"/>
</dbReference>
<gene>
    <name evidence="2" type="ORF">JOF53_007058</name>
</gene>
<dbReference type="RefSeq" id="WP_086788817.1">
    <property type="nucleotide sequence ID" value="NZ_JAGIOO010000001.1"/>
</dbReference>
<dbReference type="CDD" id="cd05269">
    <property type="entry name" value="TMR_SDR_a"/>
    <property type="match status" value="1"/>
</dbReference>
<dbReference type="Gene3D" id="3.40.50.720">
    <property type="entry name" value="NAD(P)-binding Rossmann-like Domain"/>
    <property type="match status" value="1"/>
</dbReference>
<dbReference type="Proteomes" id="UP001519363">
    <property type="component" value="Unassembled WGS sequence"/>
</dbReference>
<proteinExistence type="predicted"/>
<dbReference type="InterPro" id="IPR052718">
    <property type="entry name" value="NmrA-type_oxidoreductase"/>
</dbReference>
<reference evidence="2 3" key="1">
    <citation type="submission" date="2021-03" db="EMBL/GenBank/DDBJ databases">
        <title>Sequencing the genomes of 1000 actinobacteria strains.</title>
        <authorList>
            <person name="Klenk H.-P."/>
        </authorList>
    </citation>
    <scope>NUCLEOTIDE SEQUENCE [LARGE SCALE GENOMIC DNA]</scope>
    <source>
        <strain evidence="2 3">DSM 44580</strain>
    </source>
</reference>
<dbReference type="SUPFAM" id="SSF51735">
    <property type="entry name" value="NAD(P)-binding Rossmann-fold domains"/>
    <property type="match status" value="1"/>
</dbReference>
<dbReference type="PANTHER" id="PTHR47129:SF1">
    <property type="entry name" value="NMRA-LIKE DOMAIN-CONTAINING PROTEIN"/>
    <property type="match status" value="1"/>
</dbReference>
<dbReference type="InterPro" id="IPR016040">
    <property type="entry name" value="NAD(P)-bd_dom"/>
</dbReference>
<comment type="caution">
    <text evidence="2">The sequence shown here is derived from an EMBL/GenBank/DDBJ whole genome shotgun (WGS) entry which is preliminary data.</text>
</comment>
<organism evidence="2 3">
    <name type="scientific">Crossiella equi</name>
    <dbReference type="NCBI Taxonomy" id="130796"/>
    <lineage>
        <taxon>Bacteria</taxon>
        <taxon>Bacillati</taxon>
        <taxon>Actinomycetota</taxon>
        <taxon>Actinomycetes</taxon>
        <taxon>Pseudonocardiales</taxon>
        <taxon>Pseudonocardiaceae</taxon>
        <taxon>Crossiella</taxon>
    </lineage>
</organism>
<evidence type="ECO:0000259" key="1">
    <source>
        <dbReference type="Pfam" id="PF13460"/>
    </source>
</evidence>
<keyword evidence="2" id="KW-0560">Oxidoreductase</keyword>
<keyword evidence="3" id="KW-1185">Reference proteome</keyword>
<evidence type="ECO:0000313" key="2">
    <source>
        <dbReference type="EMBL" id="MBP2478186.1"/>
    </source>
</evidence>
<accession>A0ABS5ANP3</accession>
<dbReference type="GO" id="GO:0003955">
    <property type="term" value="F:NAD(P)H dehydrogenase (quinone) activity"/>
    <property type="evidence" value="ECO:0007669"/>
    <property type="project" value="UniProtKB-EC"/>
</dbReference>
<feature type="domain" description="NAD(P)-binding" evidence="1">
    <location>
        <begin position="7"/>
        <end position="183"/>
    </location>
</feature>
<protein>
    <submittedName>
        <fullName evidence="2">NAD(P)H dehydrogenase (Quinone)</fullName>
        <ecNumber evidence="2">1.6.5.2</ecNumber>
    </submittedName>
</protein>
<sequence length="283" mass="29705">MSIVVTGATGQLGRLVVKHLLARVPAEQVVGSVRNPANGADLGIALREGDFDRPETLAAAFAGADKLLIISTDGDTGTRLRQHAAAVQAAQAAGVRHIHYTSLTNATDAKIALADVHRPTEEAIRATGLPFTILRDNWYLENDHGTILGAAASGVLATSSRGGRFAPATREDFARAIAAVLATDGHENTVYELGAPVSYGYADFARVISEVSGKEVRYVEVTPAEATAGLRGAGLPEPLVELIVDYYDGLGRGELDRPDGALERLSGQPVTSLRDYVASVLIG</sequence>
<dbReference type="Gene3D" id="3.90.25.10">
    <property type="entry name" value="UDP-galactose 4-epimerase, domain 1"/>
    <property type="match status" value="1"/>
</dbReference>
<dbReference type="EC" id="1.6.5.2" evidence="2"/>
<name>A0ABS5ANP3_9PSEU</name>
<dbReference type="PANTHER" id="PTHR47129">
    <property type="entry name" value="QUINONE OXIDOREDUCTASE 2"/>
    <property type="match status" value="1"/>
</dbReference>
<dbReference type="Pfam" id="PF13460">
    <property type="entry name" value="NAD_binding_10"/>
    <property type="match status" value="1"/>
</dbReference>